<reference evidence="11 12" key="1">
    <citation type="submission" date="2020-01" db="EMBL/GenBank/DDBJ databases">
        <authorList>
            <consortium name="DOE Joint Genome Institute"/>
            <person name="Haridas S."/>
            <person name="Albert R."/>
            <person name="Binder M."/>
            <person name="Bloem J."/>
            <person name="Labutti K."/>
            <person name="Salamov A."/>
            <person name="Andreopoulos B."/>
            <person name="Baker S.E."/>
            <person name="Barry K."/>
            <person name="Bills G."/>
            <person name="Bluhm B.H."/>
            <person name="Cannon C."/>
            <person name="Castanera R."/>
            <person name="Culley D.E."/>
            <person name="Daum C."/>
            <person name="Ezra D."/>
            <person name="Gonzalez J.B."/>
            <person name="Henrissat B."/>
            <person name="Kuo A."/>
            <person name="Liang C."/>
            <person name="Lipzen A."/>
            <person name="Lutzoni F."/>
            <person name="Magnuson J."/>
            <person name="Mondo S."/>
            <person name="Nolan M."/>
            <person name="Ohm R."/>
            <person name="Pangilinan J."/>
            <person name="Park H.-J.H."/>
            <person name="Ramirez L."/>
            <person name="Alfaro M."/>
            <person name="Sun H."/>
            <person name="Tritt A."/>
            <person name="Yoshinaga Y."/>
            <person name="Zwiers L.-H.L."/>
            <person name="Turgeon B.G."/>
            <person name="Goodwin S.B."/>
            <person name="Spatafora J.W."/>
            <person name="Crous P.W."/>
            <person name="Grigoriev I.V."/>
        </authorList>
    </citation>
    <scope>NUCLEOTIDE SEQUENCE [LARGE SCALE GENOMIC DNA]</scope>
    <source>
        <strain evidence="11 12">CBS 611.86</strain>
    </source>
</reference>
<evidence type="ECO:0000256" key="3">
    <source>
        <dbReference type="ARBA" id="ARBA00022692"/>
    </source>
</evidence>
<dbReference type="AlphaFoldDB" id="A0A7C8M495"/>
<proteinExistence type="predicted"/>
<evidence type="ECO:0000256" key="4">
    <source>
        <dbReference type="ARBA" id="ARBA00022982"/>
    </source>
</evidence>
<feature type="signal peptide" evidence="9">
    <location>
        <begin position="1"/>
        <end position="22"/>
    </location>
</feature>
<dbReference type="PANTHER" id="PTHR47797">
    <property type="entry name" value="DEHYDROGENASE, PUTATIVE (AFU_ORTHOLOGUE AFUA_8G05805)-RELATED"/>
    <property type="match status" value="1"/>
</dbReference>
<feature type="transmembrane region" description="Helical" evidence="8">
    <location>
        <begin position="409"/>
        <end position="429"/>
    </location>
</feature>
<dbReference type="PANTHER" id="PTHR47797:SF1">
    <property type="entry name" value="CYTOCHROME B561 DOMAIN-CONTAINING PROTEIN-RELATED"/>
    <property type="match status" value="1"/>
</dbReference>
<keyword evidence="12" id="KW-1185">Reference proteome</keyword>
<dbReference type="SMART" id="SM00665">
    <property type="entry name" value="B561"/>
    <property type="match status" value="1"/>
</dbReference>
<dbReference type="EMBL" id="JAADJZ010000035">
    <property type="protein sequence ID" value="KAF2865283.1"/>
    <property type="molecule type" value="Genomic_DNA"/>
</dbReference>
<gene>
    <name evidence="11" type="ORF">BDV95DRAFT_260925</name>
</gene>
<dbReference type="SUPFAM" id="SSF49344">
    <property type="entry name" value="CBD9-like"/>
    <property type="match status" value="1"/>
</dbReference>
<organism evidence="11 12">
    <name type="scientific">Massariosphaeria phaeospora</name>
    <dbReference type="NCBI Taxonomy" id="100035"/>
    <lineage>
        <taxon>Eukaryota</taxon>
        <taxon>Fungi</taxon>
        <taxon>Dikarya</taxon>
        <taxon>Ascomycota</taxon>
        <taxon>Pezizomycotina</taxon>
        <taxon>Dothideomycetes</taxon>
        <taxon>Pleosporomycetidae</taxon>
        <taxon>Pleosporales</taxon>
        <taxon>Pleosporales incertae sedis</taxon>
        <taxon>Massariosphaeria</taxon>
    </lineage>
</organism>
<dbReference type="CDD" id="cd09630">
    <property type="entry name" value="CDH_like_cytochrome"/>
    <property type="match status" value="1"/>
</dbReference>
<dbReference type="CDD" id="cd08760">
    <property type="entry name" value="Cyt_b561_FRRS1_like"/>
    <property type="match status" value="1"/>
</dbReference>
<name>A0A7C8M495_9PLEO</name>
<dbReference type="Gene3D" id="2.60.40.1210">
    <property type="entry name" value="Cellobiose dehydrogenase, cytochrome domain"/>
    <property type="match status" value="1"/>
</dbReference>
<evidence type="ECO:0000256" key="9">
    <source>
        <dbReference type="SAM" id="SignalP"/>
    </source>
</evidence>
<feature type="chain" id="PRO_5029014449" description="Cytochrome b561 domain-containing protein" evidence="9">
    <location>
        <begin position="23"/>
        <end position="500"/>
    </location>
</feature>
<protein>
    <recommendedName>
        <fullName evidence="10">Cytochrome b561 domain-containing protein</fullName>
    </recommendedName>
</protein>
<comment type="subcellular location">
    <subcellularLocation>
        <location evidence="1">Membrane</location>
    </subcellularLocation>
</comment>
<evidence type="ECO:0000256" key="5">
    <source>
        <dbReference type="ARBA" id="ARBA00022989"/>
    </source>
</evidence>
<keyword evidence="3 8" id="KW-0812">Transmembrane</keyword>
<feature type="transmembrane region" description="Helical" evidence="8">
    <location>
        <begin position="334"/>
        <end position="359"/>
    </location>
</feature>
<dbReference type="Gene3D" id="1.20.120.1770">
    <property type="match status" value="1"/>
</dbReference>
<dbReference type="Pfam" id="PF16010">
    <property type="entry name" value="CDH-cyt"/>
    <property type="match status" value="1"/>
</dbReference>
<feature type="domain" description="Cytochrome b561" evidence="10">
    <location>
        <begin position="273"/>
        <end position="463"/>
    </location>
</feature>
<evidence type="ECO:0000256" key="2">
    <source>
        <dbReference type="ARBA" id="ARBA00022448"/>
    </source>
</evidence>
<dbReference type="InterPro" id="IPR005018">
    <property type="entry name" value="DOMON_domain"/>
</dbReference>
<dbReference type="InterPro" id="IPR015920">
    <property type="entry name" value="Cellobiose_DH-like_cyt"/>
</dbReference>
<feature type="region of interest" description="Disordered" evidence="7">
    <location>
        <begin position="200"/>
        <end position="277"/>
    </location>
</feature>
<keyword evidence="2" id="KW-0813">Transport</keyword>
<comment type="caution">
    <text evidence="11">The sequence shown here is derived from an EMBL/GenBank/DDBJ whole genome shotgun (WGS) entry which is preliminary data.</text>
</comment>
<sequence>MRNMRKTILASGLLAFVSQTSAQIASVCPTNDVCFGLNIPEATASSGNGDIFFQISAPSDYGWVALGQGVQMGGSNMFVVYTSGDGNNVTLSPRTTSGHSPPDFNSDAQVTLLEGSGVTNGKMVANVRCSNCNAWADSSADFKVDKGDWIYAYQPSGGPKNSDDQSANINQHESAEAFSWSYASAKGGNSVNPLLNAAPSGSGSGGGSATGCVPRPTGAAATATATETDKSDDDDVSSTQQGRPTNFPYDQRPSWATASPTGRPWAPPNKNRRQEKRQEIKYCDEVSTAQFRPSGASSHQKMVVAHGILAALAFVILFPAGAIAIRLGSFRGAIWFHAAFQGFAFVVYIIAFGLGAYLANELSLLDSSHPSIGIAVFVLLIFQPILGFLHHSFFKKYHRRTVWSHAHLWLGRFVITLGIVNGGLGFDLAEERGSGSRAGKIAYAVIASIVWLGWVVAAVIGERRRTRTQNHPPKYSESPYGEETVLSEIPHPQNGHYGPK</sequence>
<accession>A0A7C8M495</accession>
<keyword evidence="5 8" id="KW-1133">Transmembrane helix</keyword>
<evidence type="ECO:0000256" key="7">
    <source>
        <dbReference type="SAM" id="MobiDB-lite"/>
    </source>
</evidence>
<keyword evidence="6 8" id="KW-0472">Membrane</keyword>
<dbReference type="SMART" id="SM00664">
    <property type="entry name" value="DoH"/>
    <property type="match status" value="1"/>
</dbReference>
<dbReference type="InterPro" id="IPR006593">
    <property type="entry name" value="Cyt_b561/ferric_Rdtase_TM"/>
</dbReference>
<dbReference type="GO" id="GO:0016020">
    <property type="term" value="C:membrane"/>
    <property type="evidence" value="ECO:0007669"/>
    <property type="project" value="UniProtKB-SubCell"/>
</dbReference>
<evidence type="ECO:0000256" key="1">
    <source>
        <dbReference type="ARBA" id="ARBA00004370"/>
    </source>
</evidence>
<feature type="transmembrane region" description="Helical" evidence="8">
    <location>
        <begin position="303"/>
        <end position="327"/>
    </location>
</feature>
<dbReference type="PROSITE" id="PS50939">
    <property type="entry name" value="CYTOCHROME_B561"/>
    <property type="match status" value="1"/>
</dbReference>
<evidence type="ECO:0000313" key="12">
    <source>
        <dbReference type="Proteomes" id="UP000481861"/>
    </source>
</evidence>
<dbReference type="OrthoDB" id="19261at2759"/>
<evidence type="ECO:0000259" key="10">
    <source>
        <dbReference type="PROSITE" id="PS50939"/>
    </source>
</evidence>
<evidence type="ECO:0000256" key="6">
    <source>
        <dbReference type="ARBA" id="ARBA00023136"/>
    </source>
</evidence>
<feature type="transmembrane region" description="Helical" evidence="8">
    <location>
        <begin position="371"/>
        <end position="389"/>
    </location>
</feature>
<feature type="transmembrane region" description="Helical" evidence="8">
    <location>
        <begin position="441"/>
        <end position="461"/>
    </location>
</feature>
<dbReference type="Proteomes" id="UP000481861">
    <property type="component" value="Unassembled WGS sequence"/>
</dbReference>
<evidence type="ECO:0000256" key="8">
    <source>
        <dbReference type="SAM" id="Phobius"/>
    </source>
</evidence>
<keyword evidence="9" id="KW-0732">Signal</keyword>
<dbReference type="Pfam" id="PF03188">
    <property type="entry name" value="Cytochrom_B561"/>
    <property type="match status" value="1"/>
</dbReference>
<keyword evidence="4" id="KW-0249">Electron transport</keyword>
<feature type="region of interest" description="Disordered" evidence="7">
    <location>
        <begin position="467"/>
        <end position="500"/>
    </location>
</feature>
<evidence type="ECO:0000313" key="11">
    <source>
        <dbReference type="EMBL" id="KAF2865283.1"/>
    </source>
</evidence>